<evidence type="ECO:0000259" key="1">
    <source>
        <dbReference type="Pfam" id="PF01878"/>
    </source>
</evidence>
<dbReference type="OMA" id="DFQPWRR"/>
<dbReference type="GeneID" id="31364660"/>
<dbReference type="HAMAP" id="MF_00771">
    <property type="entry name" value="UPF0310"/>
    <property type="match status" value="1"/>
</dbReference>
<dbReference type="InParanoid" id="D3BKV3"/>
<dbReference type="InterPro" id="IPR022996">
    <property type="entry name" value="UPF0310"/>
</dbReference>
<protein>
    <recommendedName>
        <fullName evidence="1">EVE domain-containing protein</fullName>
    </recommendedName>
</protein>
<evidence type="ECO:0000313" key="2">
    <source>
        <dbReference type="EMBL" id="EFA78533.1"/>
    </source>
</evidence>
<keyword evidence="3" id="KW-1185">Reference proteome</keyword>
<dbReference type="NCBIfam" id="NF002616">
    <property type="entry name" value="PRK02268.1-2"/>
    <property type="match status" value="1"/>
</dbReference>
<proteinExistence type="inferred from homology"/>
<reference evidence="2 3" key="1">
    <citation type="journal article" date="2011" name="Genome Res.">
        <title>Phylogeny-wide analysis of social amoeba genomes highlights ancient origins for complex intercellular communication.</title>
        <authorList>
            <person name="Heidel A.J."/>
            <person name="Lawal H.M."/>
            <person name="Felder M."/>
            <person name="Schilde C."/>
            <person name="Helps N.R."/>
            <person name="Tunggal B."/>
            <person name="Rivero F."/>
            <person name="John U."/>
            <person name="Schleicher M."/>
            <person name="Eichinger L."/>
            <person name="Platzer M."/>
            <person name="Noegel A.A."/>
            <person name="Schaap P."/>
            <person name="Gloeckner G."/>
        </authorList>
    </citation>
    <scope>NUCLEOTIDE SEQUENCE [LARGE SCALE GENOMIC DNA]</scope>
    <source>
        <strain evidence="3">ATCC 26659 / Pp 5 / PN500</strain>
    </source>
</reference>
<dbReference type="CDD" id="cd21132">
    <property type="entry name" value="EVE-like"/>
    <property type="match status" value="1"/>
</dbReference>
<dbReference type="RefSeq" id="XP_020430657.1">
    <property type="nucleotide sequence ID" value="XM_020579982.1"/>
</dbReference>
<evidence type="ECO:0000313" key="3">
    <source>
        <dbReference type="Proteomes" id="UP000001396"/>
    </source>
</evidence>
<dbReference type="InterPro" id="IPR015947">
    <property type="entry name" value="PUA-like_sf"/>
</dbReference>
<accession>D3BKV3</accession>
<dbReference type="Pfam" id="PF01878">
    <property type="entry name" value="EVE"/>
    <property type="match status" value="1"/>
</dbReference>
<dbReference type="EMBL" id="ADBJ01000038">
    <property type="protein sequence ID" value="EFA78533.1"/>
    <property type="molecule type" value="Genomic_DNA"/>
</dbReference>
<dbReference type="Proteomes" id="UP000001396">
    <property type="component" value="Unassembled WGS sequence"/>
</dbReference>
<sequence>MVKYWIAVVSKQHVNLGVSGGFCQVCHGKRSPLPKMKCGDWLVYYSPRESMDIKSKEIKSFTSIGQMADEEIYSFRMSESFVPFRRNVNYVPSTPTPIRPLLPLLSFTKDRQDKWGMIFRNGLFEISQDDFELIHSKMTS</sequence>
<feature type="domain" description="EVE" evidence="1">
    <location>
        <begin position="3"/>
        <end position="136"/>
    </location>
</feature>
<dbReference type="Gene3D" id="3.10.590.10">
    <property type="entry name" value="ph1033 like domains"/>
    <property type="match status" value="1"/>
</dbReference>
<dbReference type="SUPFAM" id="SSF88697">
    <property type="entry name" value="PUA domain-like"/>
    <property type="match status" value="1"/>
</dbReference>
<gene>
    <name evidence="2" type="ORF">PPL_09185</name>
</gene>
<name>D3BKV3_HETP5</name>
<comment type="caution">
    <text evidence="2">The sequence shown here is derived from an EMBL/GenBank/DDBJ whole genome shotgun (WGS) entry which is preliminary data.</text>
</comment>
<dbReference type="AlphaFoldDB" id="D3BKV3"/>
<dbReference type="InterPro" id="IPR002740">
    <property type="entry name" value="EVE_domain"/>
</dbReference>
<organism evidence="2 3">
    <name type="scientific">Heterostelium pallidum (strain ATCC 26659 / Pp 5 / PN500)</name>
    <name type="common">Cellular slime mold</name>
    <name type="synonym">Polysphondylium pallidum</name>
    <dbReference type="NCBI Taxonomy" id="670386"/>
    <lineage>
        <taxon>Eukaryota</taxon>
        <taxon>Amoebozoa</taxon>
        <taxon>Evosea</taxon>
        <taxon>Eumycetozoa</taxon>
        <taxon>Dictyostelia</taxon>
        <taxon>Acytosteliales</taxon>
        <taxon>Acytosteliaceae</taxon>
        <taxon>Heterostelium</taxon>
    </lineage>
</organism>